<name>A0AAW9NFS2_9BACL</name>
<dbReference type="Pfam" id="PF00005">
    <property type="entry name" value="ABC_tran"/>
    <property type="match status" value="1"/>
</dbReference>
<evidence type="ECO:0000256" key="1">
    <source>
        <dbReference type="ARBA" id="ARBA00022741"/>
    </source>
</evidence>
<keyword evidence="5" id="KW-1185">Reference proteome</keyword>
<dbReference type="EMBL" id="JARSFG010000003">
    <property type="protein sequence ID" value="MEC1177394.1"/>
    <property type="molecule type" value="Genomic_DNA"/>
</dbReference>
<dbReference type="PANTHER" id="PTHR43158">
    <property type="entry name" value="SKFA PEPTIDE EXPORT ATP-BINDING PROTEIN SKFE"/>
    <property type="match status" value="1"/>
</dbReference>
<evidence type="ECO:0000313" key="5">
    <source>
        <dbReference type="Proteomes" id="UP001344888"/>
    </source>
</evidence>
<evidence type="ECO:0000256" key="2">
    <source>
        <dbReference type="ARBA" id="ARBA00022840"/>
    </source>
</evidence>
<dbReference type="Proteomes" id="UP001344888">
    <property type="component" value="Unassembled WGS sequence"/>
</dbReference>
<sequence length="233" mass="26505">MLQLSNIRFSYMKRPVLQNVSCQLIVGKIVGVVGENGAGKSTLLKLMAGILRPQQGEITLNGQPVVRTTADQIAFLPDTDLFYDFYTAEQLFRFYATQFADFSYEKASIVGEFLEIERGRKLRQLSKGQRGRVKMAATLGREVPLYVMDEPFAGLDPMVKDALIKGLIQFTNMETQTIILSTHELYEVEPILDEVLLLRDGRIAAHEQLEVIRDEHNQNAVQWMKALHVERMK</sequence>
<dbReference type="InterPro" id="IPR003439">
    <property type="entry name" value="ABC_transporter-like_ATP-bd"/>
</dbReference>
<evidence type="ECO:0000313" key="4">
    <source>
        <dbReference type="EMBL" id="MEC1177394.1"/>
    </source>
</evidence>
<dbReference type="GO" id="GO:0005524">
    <property type="term" value="F:ATP binding"/>
    <property type="evidence" value="ECO:0007669"/>
    <property type="project" value="UniProtKB-KW"/>
</dbReference>
<feature type="domain" description="ABC transporter" evidence="3">
    <location>
        <begin position="2"/>
        <end position="225"/>
    </location>
</feature>
<protein>
    <submittedName>
        <fullName evidence="4">ABC transporter ATP-binding protein</fullName>
    </submittedName>
</protein>
<dbReference type="RefSeq" id="WP_326121722.1">
    <property type="nucleotide sequence ID" value="NZ_JARSFG010000003.1"/>
</dbReference>
<keyword evidence="2 4" id="KW-0067">ATP-binding</keyword>
<gene>
    <name evidence="4" type="ORF">P9B03_02760</name>
</gene>
<organism evidence="4 5">
    <name type="scientific">Metasolibacillus meyeri</name>
    <dbReference type="NCBI Taxonomy" id="1071052"/>
    <lineage>
        <taxon>Bacteria</taxon>
        <taxon>Bacillati</taxon>
        <taxon>Bacillota</taxon>
        <taxon>Bacilli</taxon>
        <taxon>Bacillales</taxon>
        <taxon>Caryophanaceae</taxon>
        <taxon>Metasolibacillus</taxon>
    </lineage>
</organism>
<comment type="caution">
    <text evidence="4">The sequence shown here is derived from an EMBL/GenBank/DDBJ whole genome shotgun (WGS) entry which is preliminary data.</text>
</comment>
<dbReference type="InterPro" id="IPR003593">
    <property type="entry name" value="AAA+_ATPase"/>
</dbReference>
<keyword evidence="1" id="KW-0547">Nucleotide-binding</keyword>
<dbReference type="PANTHER" id="PTHR43158:SF1">
    <property type="entry name" value="ABC TRANSPORTER, ATP-BINDING PROTEIN"/>
    <property type="match status" value="1"/>
</dbReference>
<dbReference type="SUPFAM" id="SSF52540">
    <property type="entry name" value="P-loop containing nucleoside triphosphate hydrolases"/>
    <property type="match status" value="1"/>
</dbReference>
<dbReference type="PROSITE" id="PS50893">
    <property type="entry name" value="ABC_TRANSPORTER_2"/>
    <property type="match status" value="1"/>
</dbReference>
<dbReference type="GO" id="GO:0016887">
    <property type="term" value="F:ATP hydrolysis activity"/>
    <property type="evidence" value="ECO:0007669"/>
    <property type="project" value="InterPro"/>
</dbReference>
<dbReference type="InterPro" id="IPR027417">
    <property type="entry name" value="P-loop_NTPase"/>
</dbReference>
<dbReference type="AlphaFoldDB" id="A0AAW9NFS2"/>
<proteinExistence type="predicted"/>
<dbReference type="CDD" id="cd03230">
    <property type="entry name" value="ABC_DR_subfamily_A"/>
    <property type="match status" value="1"/>
</dbReference>
<dbReference type="Gene3D" id="3.40.50.300">
    <property type="entry name" value="P-loop containing nucleotide triphosphate hydrolases"/>
    <property type="match status" value="1"/>
</dbReference>
<dbReference type="SMART" id="SM00382">
    <property type="entry name" value="AAA"/>
    <property type="match status" value="1"/>
</dbReference>
<evidence type="ECO:0000259" key="3">
    <source>
        <dbReference type="PROSITE" id="PS50893"/>
    </source>
</evidence>
<reference evidence="4 5" key="1">
    <citation type="submission" date="2023-03" db="EMBL/GenBank/DDBJ databases">
        <title>Bacillus Genome Sequencing.</title>
        <authorList>
            <person name="Dunlap C."/>
        </authorList>
    </citation>
    <scope>NUCLEOTIDE SEQUENCE [LARGE SCALE GENOMIC DNA]</scope>
    <source>
        <strain evidence="4 5">B-59205</strain>
    </source>
</reference>
<accession>A0AAW9NFS2</accession>